<feature type="compositionally biased region" description="Basic and acidic residues" evidence="1">
    <location>
        <begin position="147"/>
        <end position="180"/>
    </location>
</feature>
<comment type="caution">
    <text evidence="3">The sequence shown here is derived from an EMBL/GenBank/DDBJ whole genome shotgun (WGS) entry which is preliminary data.</text>
</comment>
<feature type="chain" id="PRO_5030071561" evidence="2">
    <location>
        <begin position="28"/>
        <end position="507"/>
    </location>
</feature>
<feature type="compositionally biased region" description="Polar residues" evidence="1">
    <location>
        <begin position="195"/>
        <end position="206"/>
    </location>
</feature>
<sequence length="507" mass="55292">MRKKSKSAAILAVVMAMTLAGSSAVYAEENSSAKTAETDDNEKEDTRAAENEPAPCNEGEHELIESKVVLPTCTERGYTIYKCKVDGCTYEEKRDETAALGHELKEVSIQEATADKPGVITYKCQRQGCDYTELSEIPVKNTNAVDGKTDDADTKTDEKPGTDADGKSEDGKTDASEENKNSNTENASVDKDSTSGKTEPTDSDTSADSKNEGAEKDLPEEDLPEEDLSEEDIDEEYASYASSTSTDIVTEYDPETAVGTIRVAKKDSDDPTETEEVTGMTVPAGTTEIKKDADGNITDLAVSTAIDEVKNGFFLTSENKKLHSISISDKKNPKDHWITLSAKESATELGIRLRNGNNKIIITLTENEKPLNIIKVSDTEKDVILTTSTDGTCVINKAVQNISVDKDGKYSDKKTLGRKNQIILNDVNGSAPYLELEYVKDEVATTSASEKDEDAARNLETKNTKAGDSESKGAEAEKQKDPDEELYWIQPYGEENQEPIVITVYKK</sequence>
<dbReference type="Proteomes" id="UP000265828">
    <property type="component" value="Unassembled WGS sequence"/>
</dbReference>
<feature type="compositionally biased region" description="Basic and acidic residues" evidence="1">
    <location>
        <begin position="454"/>
        <end position="481"/>
    </location>
</feature>
<evidence type="ECO:0000256" key="1">
    <source>
        <dbReference type="SAM" id="MobiDB-lite"/>
    </source>
</evidence>
<dbReference type="AlphaFoldDB" id="A0A395X793"/>
<evidence type="ECO:0000313" key="4">
    <source>
        <dbReference type="Proteomes" id="UP000265828"/>
    </source>
</evidence>
<organism evidence="3 4">
    <name type="scientific">Blautia obeum</name>
    <dbReference type="NCBI Taxonomy" id="40520"/>
    <lineage>
        <taxon>Bacteria</taxon>
        <taxon>Bacillati</taxon>
        <taxon>Bacillota</taxon>
        <taxon>Clostridia</taxon>
        <taxon>Lachnospirales</taxon>
        <taxon>Lachnospiraceae</taxon>
        <taxon>Blautia</taxon>
    </lineage>
</organism>
<protein>
    <submittedName>
        <fullName evidence="3">Uncharacterized protein</fullName>
    </submittedName>
</protein>
<feature type="region of interest" description="Disordered" evidence="1">
    <location>
        <begin position="142"/>
        <end position="247"/>
    </location>
</feature>
<feature type="signal peptide" evidence="2">
    <location>
        <begin position="1"/>
        <end position="27"/>
    </location>
</feature>
<reference evidence="3 4" key="1">
    <citation type="submission" date="2018-08" db="EMBL/GenBank/DDBJ databases">
        <title>A genome reference for cultivated species of the human gut microbiota.</title>
        <authorList>
            <person name="Zou Y."/>
            <person name="Xue W."/>
            <person name="Luo G."/>
        </authorList>
    </citation>
    <scope>NUCLEOTIDE SEQUENCE [LARGE SCALE GENOMIC DNA]</scope>
    <source>
        <strain evidence="3 4">AF14-23</strain>
    </source>
</reference>
<name>A0A395X793_9FIRM</name>
<keyword evidence="2" id="KW-0732">Signal</keyword>
<evidence type="ECO:0000256" key="2">
    <source>
        <dbReference type="SAM" id="SignalP"/>
    </source>
</evidence>
<feature type="compositionally biased region" description="Acidic residues" evidence="1">
    <location>
        <begin position="218"/>
        <end position="237"/>
    </location>
</feature>
<feature type="compositionally biased region" description="Basic and acidic residues" evidence="1">
    <location>
        <begin position="207"/>
        <end position="217"/>
    </location>
</feature>
<gene>
    <name evidence="3" type="ORF">DWW07_13265</name>
</gene>
<feature type="region of interest" description="Disordered" evidence="1">
    <location>
        <begin position="26"/>
        <end position="59"/>
    </location>
</feature>
<dbReference type="RefSeq" id="WP_117628639.1">
    <property type="nucleotide sequence ID" value="NZ_QRYY01000010.1"/>
</dbReference>
<dbReference type="EMBL" id="QRZI01000010">
    <property type="protein sequence ID" value="RGV62055.1"/>
    <property type="molecule type" value="Genomic_DNA"/>
</dbReference>
<proteinExistence type="predicted"/>
<feature type="region of interest" description="Disordered" evidence="1">
    <location>
        <begin position="446"/>
        <end position="492"/>
    </location>
</feature>
<accession>A0A395X793</accession>
<evidence type="ECO:0000313" key="3">
    <source>
        <dbReference type="EMBL" id="RGV62055.1"/>
    </source>
</evidence>